<evidence type="ECO:0000313" key="2">
    <source>
        <dbReference type="Proteomes" id="UP001292094"/>
    </source>
</evidence>
<sequence length="71" mass="7514">MNSSRGPAQRPGGEERAIGRATSHLGHYYLLGRHSCPLPRPSHSLLTAGFGRSSPALTSSVSGSIYPILEL</sequence>
<proteinExistence type="predicted"/>
<name>A0AAE1PKL3_9EUCA</name>
<gene>
    <name evidence="1" type="ORF">Pmani_018057</name>
</gene>
<accession>A0AAE1PKL3</accession>
<evidence type="ECO:0000313" key="1">
    <source>
        <dbReference type="EMBL" id="KAK4310395.1"/>
    </source>
</evidence>
<organism evidence="1 2">
    <name type="scientific">Petrolisthes manimaculis</name>
    <dbReference type="NCBI Taxonomy" id="1843537"/>
    <lineage>
        <taxon>Eukaryota</taxon>
        <taxon>Metazoa</taxon>
        <taxon>Ecdysozoa</taxon>
        <taxon>Arthropoda</taxon>
        <taxon>Crustacea</taxon>
        <taxon>Multicrustacea</taxon>
        <taxon>Malacostraca</taxon>
        <taxon>Eumalacostraca</taxon>
        <taxon>Eucarida</taxon>
        <taxon>Decapoda</taxon>
        <taxon>Pleocyemata</taxon>
        <taxon>Anomura</taxon>
        <taxon>Galatheoidea</taxon>
        <taxon>Porcellanidae</taxon>
        <taxon>Petrolisthes</taxon>
    </lineage>
</organism>
<dbReference type="AlphaFoldDB" id="A0AAE1PKL3"/>
<protein>
    <submittedName>
        <fullName evidence="1">Uncharacterized protein</fullName>
    </submittedName>
</protein>
<keyword evidence="2" id="KW-1185">Reference proteome</keyword>
<dbReference type="EMBL" id="JAWZYT010001644">
    <property type="protein sequence ID" value="KAK4310395.1"/>
    <property type="molecule type" value="Genomic_DNA"/>
</dbReference>
<comment type="caution">
    <text evidence="1">The sequence shown here is derived from an EMBL/GenBank/DDBJ whole genome shotgun (WGS) entry which is preliminary data.</text>
</comment>
<reference evidence="1" key="1">
    <citation type="submission" date="2023-11" db="EMBL/GenBank/DDBJ databases">
        <title>Genome assemblies of two species of porcelain crab, Petrolisthes cinctipes and Petrolisthes manimaculis (Anomura: Porcellanidae).</title>
        <authorList>
            <person name="Angst P."/>
        </authorList>
    </citation>
    <scope>NUCLEOTIDE SEQUENCE</scope>
    <source>
        <strain evidence="1">PB745_02</strain>
        <tissue evidence="1">Gill</tissue>
    </source>
</reference>
<dbReference type="Proteomes" id="UP001292094">
    <property type="component" value="Unassembled WGS sequence"/>
</dbReference>